<dbReference type="RefSeq" id="WP_178942815.1">
    <property type="nucleotide sequence ID" value="NZ_JAIWJF010000006.1"/>
</dbReference>
<dbReference type="SUPFAM" id="SSF47413">
    <property type="entry name" value="lambda repressor-like DNA-binding domains"/>
    <property type="match status" value="1"/>
</dbReference>
<dbReference type="CDD" id="cd00093">
    <property type="entry name" value="HTH_XRE"/>
    <property type="match status" value="1"/>
</dbReference>
<dbReference type="EMBL" id="JANDJP010000019">
    <property type="protein sequence ID" value="MDF9914845.1"/>
    <property type="molecule type" value="Genomic_DNA"/>
</dbReference>
<dbReference type="Proteomes" id="UP001152867">
    <property type="component" value="Unassembled WGS sequence"/>
</dbReference>
<gene>
    <name evidence="2" type="ORF">NNA32_11400</name>
</gene>
<dbReference type="InterPro" id="IPR010982">
    <property type="entry name" value="Lambda_DNA-bd_dom_sf"/>
</dbReference>
<feature type="domain" description="HTH cro/C1-type" evidence="1">
    <location>
        <begin position="7"/>
        <end position="59"/>
    </location>
</feature>
<name>A0ABT6DDL1_9LACO</name>
<sequence length="108" mass="12026">MTTLERIKEISKKRGWSLQKTAEEAGIGVNSIYKWNKQTPSITSLTKVADALNVSVDYLLGKSTALQTKPDTKKSVDIADDDVIMTYEGRPIPPEDLEYIKRILNGGK</sequence>
<dbReference type="Pfam" id="PF01381">
    <property type="entry name" value="HTH_3"/>
    <property type="match status" value="1"/>
</dbReference>
<proteinExistence type="predicted"/>
<evidence type="ECO:0000259" key="1">
    <source>
        <dbReference type="PROSITE" id="PS50943"/>
    </source>
</evidence>
<organism evidence="2 3">
    <name type="scientific">Furfurilactobacillus milii</name>
    <dbReference type="NCBI Taxonomy" id="2888272"/>
    <lineage>
        <taxon>Bacteria</taxon>
        <taxon>Bacillati</taxon>
        <taxon>Bacillota</taxon>
        <taxon>Bacilli</taxon>
        <taxon>Lactobacillales</taxon>
        <taxon>Lactobacillaceae</taxon>
        <taxon>Furfurilactobacillus</taxon>
    </lineage>
</organism>
<keyword evidence="3" id="KW-1185">Reference proteome</keyword>
<evidence type="ECO:0000313" key="3">
    <source>
        <dbReference type="Proteomes" id="UP001152867"/>
    </source>
</evidence>
<comment type="caution">
    <text evidence="2">The sequence shown here is derived from an EMBL/GenBank/DDBJ whole genome shotgun (WGS) entry which is preliminary data.</text>
</comment>
<reference evidence="2" key="1">
    <citation type="submission" date="2022-06" db="EMBL/GenBank/DDBJ databases">
        <title>Antifungal cultures and metabolites of lactic acid bacteria for use in dairy fermentations.</title>
        <authorList>
            <person name="Zhao Z."/>
            <person name="Gaenzle M."/>
        </authorList>
    </citation>
    <scope>NUCLEOTIDE SEQUENCE</scope>
    <source>
        <strain evidence="2">FUA3126</strain>
    </source>
</reference>
<accession>A0ABT6DDL1</accession>
<dbReference type="Gene3D" id="1.10.260.40">
    <property type="entry name" value="lambda repressor-like DNA-binding domains"/>
    <property type="match status" value="1"/>
</dbReference>
<dbReference type="SMART" id="SM00530">
    <property type="entry name" value="HTH_XRE"/>
    <property type="match status" value="1"/>
</dbReference>
<protein>
    <submittedName>
        <fullName evidence="2">Helix-turn-helix domain-containing protein</fullName>
    </submittedName>
</protein>
<dbReference type="PROSITE" id="PS50943">
    <property type="entry name" value="HTH_CROC1"/>
    <property type="match status" value="1"/>
</dbReference>
<dbReference type="InterPro" id="IPR001387">
    <property type="entry name" value="Cro/C1-type_HTH"/>
</dbReference>
<evidence type="ECO:0000313" key="2">
    <source>
        <dbReference type="EMBL" id="MDF9914845.1"/>
    </source>
</evidence>